<evidence type="ECO:0000313" key="2">
    <source>
        <dbReference type="Proteomes" id="UP000478571"/>
    </source>
</evidence>
<dbReference type="Proteomes" id="UP000478571">
    <property type="component" value="Unassembled WGS sequence"/>
</dbReference>
<keyword evidence="2" id="KW-1185">Reference proteome</keyword>
<comment type="caution">
    <text evidence="1">The sequence shown here is derived from an EMBL/GenBank/DDBJ whole genome shotgun (WGS) entry which is preliminary data.</text>
</comment>
<gene>
    <name evidence="1" type="ORF">GTG28_17965</name>
</gene>
<sequence length="331" mass="37443">MSKIKIPQILTVEKFADMRERFINDFFLPHAEKEVGNEKARNLTAGLRSPNESAALLLDAMILFRQQETRNDNYKYLQHFAKTVTDSEMVDVVVSRLGLKRQIIKAGDDTVSPNIPAVKESDASLLHRYSLAPYGLATTGTRSGYKFHAMTLGARPLITISSESDNVVTQRFEFTPTEGVIRPKDAKARMLKKNSGEVEIRILSPEGNGQASQKLQDEVLEYCRRPDIAQESDHISVRSASIKPYKIEIEAWEETAPTRLIDEKALEQALRDYAEQQHKLGAKIQRSRISQIAHNHNATKLNILQPSADLVCEWFEAPYCQEVDVHVKANR</sequence>
<name>A0A6L8LYA7_9VIBR</name>
<dbReference type="AlphaFoldDB" id="A0A6L8LYA7"/>
<proteinExistence type="predicted"/>
<evidence type="ECO:0000313" key="1">
    <source>
        <dbReference type="EMBL" id="MYM61118.1"/>
    </source>
</evidence>
<accession>A0A6L8LYA7</accession>
<dbReference type="RefSeq" id="WP_160932276.1">
    <property type="nucleotide sequence ID" value="NZ_WWEU01000009.1"/>
</dbReference>
<reference evidence="1 2" key="1">
    <citation type="submission" date="2020-01" db="EMBL/GenBank/DDBJ databases">
        <title>Draft Genome Sequence of Vibrio sp. strain OCN044, Isolated from a Healthy Coral at Palmyra Atoll.</title>
        <authorList>
            <person name="Videau P."/>
            <person name="Loughran R."/>
            <person name="Esquivel A."/>
            <person name="Deadmond M."/>
            <person name="Paddock B.E."/>
            <person name="Saw J.H."/>
            <person name="Ushijima B."/>
        </authorList>
    </citation>
    <scope>NUCLEOTIDE SEQUENCE [LARGE SCALE GENOMIC DNA]</scope>
    <source>
        <strain evidence="1 2">OCN044</strain>
    </source>
</reference>
<protein>
    <submittedName>
        <fullName evidence="1">Uncharacterized protein</fullName>
    </submittedName>
</protein>
<dbReference type="EMBL" id="WWEU01000009">
    <property type="protein sequence ID" value="MYM61118.1"/>
    <property type="molecule type" value="Genomic_DNA"/>
</dbReference>
<organism evidence="1 2">
    <name type="scientific">Vibrio tetraodonis subsp. pristinus</name>
    <dbReference type="NCBI Taxonomy" id="2695891"/>
    <lineage>
        <taxon>Bacteria</taxon>
        <taxon>Pseudomonadati</taxon>
        <taxon>Pseudomonadota</taxon>
        <taxon>Gammaproteobacteria</taxon>
        <taxon>Vibrionales</taxon>
        <taxon>Vibrionaceae</taxon>
        <taxon>Vibrio</taxon>
    </lineage>
</organism>